<dbReference type="EMBL" id="JAGDFL010000124">
    <property type="protein sequence ID" value="KAG7397156.1"/>
    <property type="molecule type" value="Genomic_DNA"/>
</dbReference>
<accession>A0A8T1WUM8</accession>
<evidence type="ECO:0000313" key="2">
    <source>
        <dbReference type="EMBL" id="KAG7397156.1"/>
    </source>
</evidence>
<gene>
    <name evidence="2" type="primary">PI4KB_3</name>
    <name evidence="2" type="ORF">PHYBOEH_001205</name>
</gene>
<keyword evidence="3" id="KW-1185">Reference proteome</keyword>
<protein>
    <submittedName>
        <fullName evidence="2">Phosphatidylinositol 4-kinase beta</fullName>
    </submittedName>
</protein>
<sequence length="273" mass="29534">MGTSRCEGLMRIRDRVSYSVSNDAEEDVSSTDMRPPRSTGRLSDDTWYFCVAKGPPATLEWLTVDAGTESSEDEDASPSTSSSSAVLLASTSVSRVEAVVKLPQDQENEDSEAEIEVFTGLVADEEERRRLESCSFYVEDDASGVAMLVETESEAQRDQWVQFLNGTLHSEETQGQLQEAQEQVETSDGHLEMETVEEQEQMQFAASSSSMSTRSLLYQGRSEQLVDEDSDPFGLLSLTTSALSSLVLTGDGDSSAVTATGTARSAAPACAQC</sequence>
<evidence type="ECO:0000256" key="1">
    <source>
        <dbReference type="SAM" id="MobiDB-lite"/>
    </source>
</evidence>
<reference evidence="2" key="1">
    <citation type="submission" date="2021-02" db="EMBL/GenBank/DDBJ databases">
        <authorList>
            <person name="Palmer J.M."/>
        </authorList>
    </citation>
    <scope>NUCLEOTIDE SEQUENCE</scope>
    <source>
        <strain evidence="2">SCRP23</strain>
    </source>
</reference>
<proteinExistence type="predicted"/>
<comment type="caution">
    <text evidence="2">The sequence shown here is derived from an EMBL/GenBank/DDBJ whole genome shotgun (WGS) entry which is preliminary data.</text>
</comment>
<feature type="region of interest" description="Disordered" evidence="1">
    <location>
        <begin position="16"/>
        <end position="42"/>
    </location>
</feature>
<dbReference type="Proteomes" id="UP000693981">
    <property type="component" value="Unassembled WGS sequence"/>
</dbReference>
<dbReference type="OrthoDB" id="10264149at2759"/>
<feature type="region of interest" description="Disordered" evidence="1">
    <location>
        <begin position="66"/>
        <end position="85"/>
    </location>
</feature>
<dbReference type="AlphaFoldDB" id="A0A8T1WUM8"/>
<evidence type="ECO:0000313" key="3">
    <source>
        <dbReference type="Proteomes" id="UP000693981"/>
    </source>
</evidence>
<name>A0A8T1WUM8_9STRA</name>
<organism evidence="2 3">
    <name type="scientific">Phytophthora boehmeriae</name>
    <dbReference type="NCBI Taxonomy" id="109152"/>
    <lineage>
        <taxon>Eukaryota</taxon>
        <taxon>Sar</taxon>
        <taxon>Stramenopiles</taxon>
        <taxon>Oomycota</taxon>
        <taxon>Peronosporomycetes</taxon>
        <taxon>Peronosporales</taxon>
        <taxon>Peronosporaceae</taxon>
        <taxon>Phytophthora</taxon>
    </lineage>
</organism>